<evidence type="ECO:0000256" key="4">
    <source>
        <dbReference type="ARBA" id="ARBA00022452"/>
    </source>
</evidence>
<dbReference type="Proteomes" id="UP000050580">
    <property type="component" value="Unassembled WGS sequence"/>
</dbReference>
<dbReference type="PANTHER" id="PTHR34501">
    <property type="entry name" value="PROTEIN YDDL-RELATED"/>
    <property type="match status" value="1"/>
</dbReference>
<keyword evidence="9" id="KW-0472">Membrane</keyword>
<comment type="caution">
    <text evidence="13">The sequence shown here is derived from an EMBL/GenBank/DDBJ whole genome shotgun (WGS) entry which is preliminary data.</text>
</comment>
<dbReference type="Pfam" id="PF13609">
    <property type="entry name" value="Porin_4"/>
    <property type="match status" value="1"/>
</dbReference>
<comment type="subcellular location">
    <subcellularLocation>
        <location evidence="1">Cell outer membrane</location>
        <topology evidence="1">Multi-pass membrane protein</topology>
    </subcellularLocation>
</comment>
<evidence type="ECO:0000256" key="11">
    <source>
        <dbReference type="SAM" id="SignalP"/>
    </source>
</evidence>
<dbReference type="AlphaFoldDB" id="A0A0U1Q0V4"/>
<dbReference type="SUPFAM" id="SSF56935">
    <property type="entry name" value="Porins"/>
    <property type="match status" value="1"/>
</dbReference>
<dbReference type="STRING" id="1610491.AAV94_04580"/>
<name>A0A0U1Q0V4_9BURK</name>
<reference evidence="13 14" key="1">
    <citation type="submission" date="2015-05" db="EMBL/GenBank/DDBJ databases">
        <title>Draft genome sequence of Lampropedia sp. CT6, isolated from the microbial mat of a hot water spring, located at Manikaran, India.</title>
        <authorList>
            <person name="Tripathi C."/>
            <person name="Rani P."/>
            <person name="Mahato N.K."/>
            <person name="Lal R."/>
        </authorList>
    </citation>
    <scope>NUCLEOTIDE SEQUENCE [LARGE SCALE GENOMIC DNA]</scope>
    <source>
        <strain evidence="13 14">CT6</strain>
    </source>
</reference>
<protein>
    <recommendedName>
        <fullName evidence="12">Porin domain-containing protein</fullName>
    </recommendedName>
</protein>
<feature type="domain" description="Porin" evidence="12">
    <location>
        <begin position="10"/>
        <end position="342"/>
    </location>
</feature>
<comment type="subunit">
    <text evidence="2">Homotrimer.</text>
</comment>
<evidence type="ECO:0000313" key="14">
    <source>
        <dbReference type="Proteomes" id="UP000050580"/>
    </source>
</evidence>
<dbReference type="GO" id="GO:0006811">
    <property type="term" value="P:monoatomic ion transport"/>
    <property type="evidence" value="ECO:0007669"/>
    <property type="project" value="UniProtKB-KW"/>
</dbReference>
<evidence type="ECO:0000256" key="5">
    <source>
        <dbReference type="ARBA" id="ARBA00022692"/>
    </source>
</evidence>
<organism evidence="13 14">
    <name type="scientific">Lampropedia cohaerens</name>
    <dbReference type="NCBI Taxonomy" id="1610491"/>
    <lineage>
        <taxon>Bacteria</taxon>
        <taxon>Pseudomonadati</taxon>
        <taxon>Pseudomonadota</taxon>
        <taxon>Betaproteobacteria</taxon>
        <taxon>Burkholderiales</taxon>
        <taxon>Comamonadaceae</taxon>
        <taxon>Lampropedia</taxon>
    </lineage>
</organism>
<keyword evidence="10" id="KW-0998">Cell outer membrane</keyword>
<sequence length="357" mass="38078">MKHVALAPLATAAIASLAFSSAHAQSVRIHGTADVYVGSMKYAGNERQSRVGSGGMTTSYIGFSGSEDLGNGLKAGFAFGQFFRMDSGAQGRFNGDTTYARDANVSLSGGFGSIKLGRSSAPNFVPSLSANPFGASFGFSPLIVHMNTTTLNSGAFGYQRTTAADTGWSNQVVYSTPVIAGGLTVNLHYQFSNLADAGNSEDEKKNIGISGRYVHGPLMVTGFYEEAELTNPNVAGRTSDWLNAKNWMLGGTWDFEVVKAYLSYGAGEDLRIAGDETETWQVGASIPMGPAGKFLASYAETEFDPSNTVSDRTRKTLTVGYDYALSKRTDIYTIVMHDRFTGTDSGTSYALGIRHNF</sequence>
<dbReference type="EMBL" id="LBNQ01000019">
    <property type="protein sequence ID" value="KKW68398.1"/>
    <property type="molecule type" value="Genomic_DNA"/>
</dbReference>
<gene>
    <name evidence="13" type="ORF">AAV94_04580</name>
</gene>
<feature type="signal peptide" evidence="11">
    <location>
        <begin position="1"/>
        <end position="24"/>
    </location>
</feature>
<evidence type="ECO:0000256" key="1">
    <source>
        <dbReference type="ARBA" id="ARBA00004571"/>
    </source>
</evidence>
<keyword evidence="6 11" id="KW-0732">Signal</keyword>
<evidence type="ECO:0000256" key="7">
    <source>
        <dbReference type="ARBA" id="ARBA00023065"/>
    </source>
</evidence>
<dbReference type="GO" id="GO:0015288">
    <property type="term" value="F:porin activity"/>
    <property type="evidence" value="ECO:0007669"/>
    <property type="project" value="UniProtKB-KW"/>
</dbReference>
<dbReference type="GO" id="GO:0009279">
    <property type="term" value="C:cell outer membrane"/>
    <property type="evidence" value="ECO:0007669"/>
    <property type="project" value="UniProtKB-SubCell"/>
</dbReference>
<evidence type="ECO:0000256" key="8">
    <source>
        <dbReference type="ARBA" id="ARBA00023114"/>
    </source>
</evidence>
<keyword evidence="8" id="KW-0626">Porin</keyword>
<dbReference type="OrthoDB" id="6975458at2"/>
<feature type="chain" id="PRO_5006713059" description="Porin domain-containing protein" evidence="11">
    <location>
        <begin position="25"/>
        <end position="357"/>
    </location>
</feature>
<dbReference type="InterPro" id="IPR023614">
    <property type="entry name" value="Porin_dom_sf"/>
</dbReference>
<dbReference type="Gene3D" id="2.40.160.10">
    <property type="entry name" value="Porin"/>
    <property type="match status" value="1"/>
</dbReference>
<evidence type="ECO:0000256" key="6">
    <source>
        <dbReference type="ARBA" id="ARBA00022729"/>
    </source>
</evidence>
<keyword evidence="4" id="KW-1134">Transmembrane beta strand</keyword>
<keyword evidence="3" id="KW-0813">Transport</keyword>
<evidence type="ECO:0000256" key="9">
    <source>
        <dbReference type="ARBA" id="ARBA00023136"/>
    </source>
</evidence>
<evidence type="ECO:0000256" key="10">
    <source>
        <dbReference type="ARBA" id="ARBA00023237"/>
    </source>
</evidence>
<keyword evidence="5" id="KW-0812">Transmembrane</keyword>
<evidence type="ECO:0000259" key="12">
    <source>
        <dbReference type="Pfam" id="PF13609"/>
    </source>
</evidence>
<evidence type="ECO:0000313" key="13">
    <source>
        <dbReference type="EMBL" id="KKW68398.1"/>
    </source>
</evidence>
<evidence type="ECO:0000256" key="3">
    <source>
        <dbReference type="ARBA" id="ARBA00022448"/>
    </source>
</evidence>
<evidence type="ECO:0000256" key="2">
    <source>
        <dbReference type="ARBA" id="ARBA00011233"/>
    </source>
</evidence>
<keyword evidence="7" id="KW-0406">Ion transport</keyword>
<dbReference type="InterPro" id="IPR050298">
    <property type="entry name" value="Gram-neg_bact_OMP"/>
</dbReference>
<accession>A0A0U1Q0V4</accession>
<proteinExistence type="predicted"/>
<dbReference type="PANTHER" id="PTHR34501:SF9">
    <property type="entry name" value="MAJOR OUTER MEMBRANE PROTEIN P.IA"/>
    <property type="match status" value="1"/>
</dbReference>
<dbReference type="CDD" id="cd00342">
    <property type="entry name" value="gram_neg_porins"/>
    <property type="match status" value="1"/>
</dbReference>
<keyword evidence="14" id="KW-1185">Reference proteome</keyword>
<dbReference type="InterPro" id="IPR033900">
    <property type="entry name" value="Gram_neg_porin_domain"/>
</dbReference>
<dbReference type="GO" id="GO:0046930">
    <property type="term" value="C:pore complex"/>
    <property type="evidence" value="ECO:0007669"/>
    <property type="project" value="UniProtKB-KW"/>
</dbReference>
<dbReference type="RefSeq" id="WP_046741164.1">
    <property type="nucleotide sequence ID" value="NZ_LBNQ01000019.1"/>
</dbReference>